<dbReference type="EMBL" id="KV426042">
    <property type="protein sequence ID" value="KZV90739.1"/>
    <property type="molecule type" value="Genomic_DNA"/>
</dbReference>
<feature type="compositionally biased region" description="Basic residues" evidence="1">
    <location>
        <begin position="133"/>
        <end position="150"/>
    </location>
</feature>
<organism evidence="2 3">
    <name type="scientific">Exidia glandulosa HHB12029</name>
    <dbReference type="NCBI Taxonomy" id="1314781"/>
    <lineage>
        <taxon>Eukaryota</taxon>
        <taxon>Fungi</taxon>
        <taxon>Dikarya</taxon>
        <taxon>Basidiomycota</taxon>
        <taxon>Agaricomycotina</taxon>
        <taxon>Agaricomycetes</taxon>
        <taxon>Auriculariales</taxon>
        <taxon>Exidiaceae</taxon>
        <taxon>Exidia</taxon>
    </lineage>
</organism>
<feature type="region of interest" description="Disordered" evidence="1">
    <location>
        <begin position="121"/>
        <end position="160"/>
    </location>
</feature>
<protein>
    <submittedName>
        <fullName evidence="2">Uncharacterized protein</fullName>
    </submittedName>
</protein>
<name>A0A166ACX4_EXIGL</name>
<keyword evidence="3" id="KW-1185">Reference proteome</keyword>
<evidence type="ECO:0000256" key="1">
    <source>
        <dbReference type="SAM" id="MobiDB-lite"/>
    </source>
</evidence>
<evidence type="ECO:0000313" key="3">
    <source>
        <dbReference type="Proteomes" id="UP000077266"/>
    </source>
</evidence>
<gene>
    <name evidence="2" type="ORF">EXIGLDRAFT_114120</name>
</gene>
<dbReference type="Proteomes" id="UP000077266">
    <property type="component" value="Unassembled WGS sequence"/>
</dbReference>
<reference evidence="2 3" key="1">
    <citation type="journal article" date="2016" name="Mol. Biol. Evol.">
        <title>Comparative Genomics of Early-Diverging Mushroom-Forming Fungi Provides Insights into the Origins of Lignocellulose Decay Capabilities.</title>
        <authorList>
            <person name="Nagy L.G."/>
            <person name="Riley R."/>
            <person name="Tritt A."/>
            <person name="Adam C."/>
            <person name="Daum C."/>
            <person name="Floudas D."/>
            <person name="Sun H."/>
            <person name="Yadav J.S."/>
            <person name="Pangilinan J."/>
            <person name="Larsson K.H."/>
            <person name="Matsuura K."/>
            <person name="Barry K."/>
            <person name="Labutti K."/>
            <person name="Kuo R."/>
            <person name="Ohm R.A."/>
            <person name="Bhattacharya S.S."/>
            <person name="Shirouzu T."/>
            <person name="Yoshinaga Y."/>
            <person name="Martin F.M."/>
            <person name="Grigoriev I.V."/>
            <person name="Hibbett D.S."/>
        </authorList>
    </citation>
    <scope>NUCLEOTIDE SEQUENCE [LARGE SCALE GENOMIC DNA]</scope>
    <source>
        <strain evidence="2 3">HHB12029</strain>
    </source>
</reference>
<evidence type="ECO:0000313" key="2">
    <source>
        <dbReference type="EMBL" id="KZV90739.1"/>
    </source>
</evidence>
<sequence>MVVSSTASAIFAPRTPSSTARRLREIHAQQTLPHARRVATAIHASPVVRAPAKPRFGRDATRCAWLRFPSRRALAVVVAELCDAARTARPARCSRAFGSRVTCWARASTPIFHGLYHSASTATPARRNPSLSARRRRARRRARRSTRPRPIRSESTPIRVSRTRPWLSSTRYFCTHRSQGLNRRFRGT</sequence>
<dbReference type="AlphaFoldDB" id="A0A166ACX4"/>
<accession>A0A166ACX4</accession>
<dbReference type="InParanoid" id="A0A166ACX4"/>
<proteinExistence type="predicted"/>